<dbReference type="EMBL" id="UOFY01000054">
    <property type="protein sequence ID" value="VAX10837.1"/>
    <property type="molecule type" value="Genomic_DNA"/>
</dbReference>
<evidence type="ECO:0000256" key="1">
    <source>
        <dbReference type="ARBA" id="ARBA00022603"/>
    </source>
</evidence>
<dbReference type="GO" id="GO:0005829">
    <property type="term" value="C:cytosol"/>
    <property type="evidence" value="ECO:0007669"/>
    <property type="project" value="TreeGrafter"/>
</dbReference>
<dbReference type="InterPro" id="IPR007848">
    <property type="entry name" value="Small_mtfrase_dom"/>
</dbReference>
<dbReference type="PIRSF" id="PIRSF037167">
    <property type="entry name" value="Mtase_YfcB_prd"/>
    <property type="match status" value="1"/>
</dbReference>
<dbReference type="Gene3D" id="3.40.50.150">
    <property type="entry name" value="Vaccinia Virus protein VP39"/>
    <property type="match status" value="1"/>
</dbReference>
<evidence type="ECO:0000259" key="4">
    <source>
        <dbReference type="Pfam" id="PF05175"/>
    </source>
</evidence>
<dbReference type="PANTHER" id="PTHR47806:SF1">
    <property type="entry name" value="RIBOSOMAL PROTEIN UL3 GLUTAMINE METHYLTRANSFERASE"/>
    <property type="match status" value="1"/>
</dbReference>
<organism evidence="6">
    <name type="scientific">hydrothermal vent metagenome</name>
    <dbReference type="NCBI Taxonomy" id="652676"/>
    <lineage>
        <taxon>unclassified sequences</taxon>
        <taxon>metagenomes</taxon>
        <taxon>ecological metagenomes</taxon>
    </lineage>
</organism>
<feature type="domain" description="Methyltransferase small" evidence="4">
    <location>
        <begin position="126"/>
        <end position="212"/>
    </location>
</feature>
<dbReference type="GO" id="GO:0003676">
    <property type="term" value="F:nucleic acid binding"/>
    <property type="evidence" value="ECO:0007669"/>
    <property type="project" value="InterPro"/>
</dbReference>
<dbReference type="AlphaFoldDB" id="A0A3B1C1Q2"/>
<dbReference type="NCBIfam" id="TIGR03533">
    <property type="entry name" value="L3_gln_methyl"/>
    <property type="match status" value="1"/>
</dbReference>
<dbReference type="GO" id="GO:0032259">
    <property type="term" value="P:methylation"/>
    <property type="evidence" value="ECO:0007669"/>
    <property type="project" value="UniProtKB-KW"/>
</dbReference>
<dbReference type="InterPro" id="IPR017127">
    <property type="entry name" value="Ribosome_uL3_MTase"/>
</dbReference>
<accession>A0A3B1C1Q2</accession>
<evidence type="ECO:0000259" key="5">
    <source>
        <dbReference type="Pfam" id="PF17827"/>
    </source>
</evidence>
<evidence type="ECO:0000313" key="6">
    <source>
        <dbReference type="EMBL" id="VAX10837.1"/>
    </source>
</evidence>
<dbReference type="NCBIfam" id="TIGR00536">
    <property type="entry name" value="hemK_fam"/>
    <property type="match status" value="1"/>
</dbReference>
<dbReference type="PROSITE" id="PS00092">
    <property type="entry name" value="N6_MTASE"/>
    <property type="match status" value="1"/>
</dbReference>
<dbReference type="Gene3D" id="1.10.8.10">
    <property type="entry name" value="DNA helicase RuvA subunit, C-terminal domain"/>
    <property type="match status" value="1"/>
</dbReference>
<dbReference type="GO" id="GO:0036009">
    <property type="term" value="F:protein-glutamine N-methyltransferase activity"/>
    <property type="evidence" value="ECO:0007669"/>
    <property type="project" value="InterPro"/>
</dbReference>
<keyword evidence="1 6" id="KW-0489">Methyltransferase</keyword>
<evidence type="ECO:0000256" key="2">
    <source>
        <dbReference type="ARBA" id="ARBA00022679"/>
    </source>
</evidence>
<dbReference type="PANTHER" id="PTHR47806">
    <property type="entry name" value="50S RIBOSOMAL PROTEIN L3 GLUTAMINE METHYLTRANSFERASE"/>
    <property type="match status" value="1"/>
</dbReference>
<proteinExistence type="predicted"/>
<dbReference type="SUPFAM" id="SSF53335">
    <property type="entry name" value="S-adenosyl-L-methionine-dependent methyltransferases"/>
    <property type="match status" value="1"/>
</dbReference>
<dbReference type="EC" id="2.1.1.298" evidence="6"/>
<dbReference type="GO" id="GO:0005840">
    <property type="term" value="C:ribosome"/>
    <property type="evidence" value="ECO:0007669"/>
    <property type="project" value="UniProtKB-KW"/>
</dbReference>
<evidence type="ECO:0000256" key="3">
    <source>
        <dbReference type="ARBA" id="ARBA00022691"/>
    </source>
</evidence>
<keyword evidence="6" id="KW-0687">Ribonucleoprotein</keyword>
<keyword evidence="6" id="KW-0689">Ribosomal protein</keyword>
<dbReference type="InterPro" id="IPR004556">
    <property type="entry name" value="HemK-like"/>
</dbReference>
<dbReference type="InterPro" id="IPR029063">
    <property type="entry name" value="SAM-dependent_MTases_sf"/>
</dbReference>
<keyword evidence="3" id="KW-0949">S-adenosyl-L-methionine</keyword>
<protein>
    <submittedName>
        <fullName evidence="6">Ribosomal protein L3 N(5)-glutamine methyltransferase</fullName>
        <ecNumber evidence="6">2.1.1.298</ecNumber>
    </submittedName>
</protein>
<keyword evidence="2 6" id="KW-0808">Transferase</keyword>
<dbReference type="InterPro" id="IPR002052">
    <property type="entry name" value="DNA_methylase_N6_adenine_CS"/>
</dbReference>
<dbReference type="Pfam" id="PF05175">
    <property type="entry name" value="MTS"/>
    <property type="match status" value="1"/>
</dbReference>
<gene>
    <name evidence="6" type="ORF">MNBD_GAMMA25-2486</name>
</gene>
<reference evidence="6" key="1">
    <citation type="submission" date="2018-06" db="EMBL/GenBank/DDBJ databases">
        <authorList>
            <person name="Zhirakovskaya E."/>
        </authorList>
    </citation>
    <scope>NUCLEOTIDE SEQUENCE</scope>
</reference>
<name>A0A3B1C1Q2_9ZZZZ</name>
<sequence>MEKLNLKTAVSLRDAILAAQIYLQEAGVWFGHGTDNALDEAAWLVSHALGLAPDFAEEILPNPLSEAEKDSISALLQRRVEERLPAAYLTGKAWFAGLPFYVDERVLVPRSPIAELIANEFRPWLEPERVERVLDLCTGSACIAIATAFALPQAEVDASDISAGALDVALRNVREHSLEDRLHLYESDLFNGLPEHRYDLIVSNPPYVDAEDMTALPDEYLREPTLGLAAGQRGLDLVIPMLRDAVEYLQPEGVMIVEVGNSAEALSQQFSQVPFTWLDFEYGGEGVFLLEAAQLCDYHSAFAEAAKICK</sequence>
<feature type="domain" description="Release factor glutamine methyltransferase N-terminal" evidence="5">
    <location>
        <begin position="32"/>
        <end position="91"/>
    </location>
</feature>
<dbReference type="CDD" id="cd02440">
    <property type="entry name" value="AdoMet_MTases"/>
    <property type="match status" value="1"/>
</dbReference>
<dbReference type="InterPro" id="IPR040758">
    <property type="entry name" value="PrmC_N"/>
</dbReference>
<dbReference type="Pfam" id="PF17827">
    <property type="entry name" value="PrmC_N"/>
    <property type="match status" value="1"/>
</dbReference>